<gene>
    <name evidence="1" type="ORF">PYW08_014488</name>
</gene>
<dbReference type="EMBL" id="CM056782">
    <property type="protein sequence ID" value="KAJ8731758.1"/>
    <property type="molecule type" value="Genomic_DNA"/>
</dbReference>
<keyword evidence="2" id="KW-1185">Reference proteome</keyword>
<evidence type="ECO:0000313" key="2">
    <source>
        <dbReference type="Proteomes" id="UP001231649"/>
    </source>
</evidence>
<sequence>MRISADTVVKHPLENEWSFWMFTNREKVNWEANLVEMVSFDTVEDYWCLYHHMKTPSELKKGQDYMVFKKGIRPMWEDEANKCGGRWLLMLDGVKPAYMDSIWSDVVLLLIGENFEHSDEINGVVVNIRDKNKISIWMRSIHRKAIVEIGRKLRVRFRIPCRIHFYKHNSSAAIYSF</sequence>
<dbReference type="Proteomes" id="UP001231649">
    <property type="component" value="Chromosome 6"/>
</dbReference>
<proteinExistence type="predicted"/>
<organism evidence="1 2">
    <name type="scientific">Mythimna loreyi</name>
    <dbReference type="NCBI Taxonomy" id="667449"/>
    <lineage>
        <taxon>Eukaryota</taxon>
        <taxon>Metazoa</taxon>
        <taxon>Ecdysozoa</taxon>
        <taxon>Arthropoda</taxon>
        <taxon>Hexapoda</taxon>
        <taxon>Insecta</taxon>
        <taxon>Pterygota</taxon>
        <taxon>Neoptera</taxon>
        <taxon>Endopterygota</taxon>
        <taxon>Lepidoptera</taxon>
        <taxon>Glossata</taxon>
        <taxon>Ditrysia</taxon>
        <taxon>Noctuoidea</taxon>
        <taxon>Noctuidae</taxon>
        <taxon>Noctuinae</taxon>
        <taxon>Hadenini</taxon>
        <taxon>Mythimna</taxon>
    </lineage>
</organism>
<accession>A0ACC2R214</accession>
<evidence type="ECO:0000313" key="1">
    <source>
        <dbReference type="EMBL" id="KAJ8731758.1"/>
    </source>
</evidence>
<name>A0ACC2R214_9NEOP</name>
<comment type="caution">
    <text evidence="1">The sequence shown here is derived from an EMBL/GenBank/DDBJ whole genome shotgun (WGS) entry which is preliminary data.</text>
</comment>
<reference evidence="1" key="1">
    <citation type="submission" date="2023-03" db="EMBL/GenBank/DDBJ databases">
        <title>Chromosome-level genomes of two armyworms, Mythimna separata and Mythimna loreyi, provide insights into the biosynthesis and reception of sex pheromones.</title>
        <authorList>
            <person name="Zhao H."/>
        </authorList>
    </citation>
    <scope>NUCLEOTIDE SEQUENCE</scope>
    <source>
        <strain evidence="1">BeijingLab</strain>
    </source>
</reference>
<protein>
    <submittedName>
        <fullName evidence="1">Uncharacterized protein</fullName>
    </submittedName>
</protein>